<feature type="compositionally biased region" description="Low complexity" evidence="1">
    <location>
        <begin position="12"/>
        <end position="25"/>
    </location>
</feature>
<evidence type="ECO:0000313" key="2">
    <source>
        <dbReference type="EMBL" id="PWY65983.1"/>
    </source>
</evidence>
<evidence type="ECO:0000313" key="3">
    <source>
        <dbReference type="Proteomes" id="UP000247233"/>
    </source>
</evidence>
<dbReference type="GeneID" id="37069198"/>
<dbReference type="RefSeq" id="XP_025394654.1">
    <property type="nucleotide sequence ID" value="XM_025546961.1"/>
</dbReference>
<dbReference type="VEuPathDB" id="FungiDB:BO70DRAFT_400932"/>
<name>A0A317UVA2_9EURO</name>
<comment type="caution">
    <text evidence="2">The sequence shown here is derived from an EMBL/GenBank/DDBJ whole genome shotgun (WGS) entry which is preliminary data.</text>
</comment>
<dbReference type="EMBL" id="MSFL01000048">
    <property type="protein sequence ID" value="PWY65983.1"/>
    <property type="molecule type" value="Genomic_DNA"/>
</dbReference>
<protein>
    <submittedName>
        <fullName evidence="2">Uncharacterized protein</fullName>
    </submittedName>
</protein>
<accession>A0A317UVA2</accession>
<proteinExistence type="predicted"/>
<dbReference type="Proteomes" id="UP000247233">
    <property type="component" value="Unassembled WGS sequence"/>
</dbReference>
<dbReference type="AlphaFoldDB" id="A0A317UVA2"/>
<sequence length="245" mass="27230">MRPLKPIRRNLASKAKPTATAKGTKQTPQLVVQGANALPINDPDAPVPTLQVKTLNFTPPQEVDPGRICGLFRLRMCYSSDPDLVERRNTLAEFQRALIVKHIRDKPPCHERVKAILTACIKLTFESFRDDDDDEKSSCSSSEPPKNLVLRTDVKVERYTLSQGDAWHLVANAHHVVAYSDESGTLRDYLVVGVAEKDGTGRAGVMNSSVLAYMAIVHTSLKDRQEDNSVVRRYPKIGLSRDIEG</sequence>
<feature type="region of interest" description="Disordered" evidence="1">
    <location>
        <begin position="1"/>
        <end position="25"/>
    </location>
</feature>
<organism evidence="2 3">
    <name type="scientific">Aspergillus heteromorphus CBS 117.55</name>
    <dbReference type="NCBI Taxonomy" id="1448321"/>
    <lineage>
        <taxon>Eukaryota</taxon>
        <taxon>Fungi</taxon>
        <taxon>Dikarya</taxon>
        <taxon>Ascomycota</taxon>
        <taxon>Pezizomycotina</taxon>
        <taxon>Eurotiomycetes</taxon>
        <taxon>Eurotiomycetidae</taxon>
        <taxon>Eurotiales</taxon>
        <taxon>Aspergillaceae</taxon>
        <taxon>Aspergillus</taxon>
        <taxon>Aspergillus subgen. Circumdati</taxon>
    </lineage>
</organism>
<gene>
    <name evidence="2" type="ORF">BO70DRAFT_400932</name>
</gene>
<keyword evidence="3" id="KW-1185">Reference proteome</keyword>
<reference evidence="2 3" key="1">
    <citation type="submission" date="2016-12" db="EMBL/GenBank/DDBJ databases">
        <title>The genomes of Aspergillus section Nigri reveals drivers in fungal speciation.</title>
        <authorList>
            <consortium name="DOE Joint Genome Institute"/>
            <person name="Vesth T.C."/>
            <person name="Nybo J."/>
            <person name="Theobald S."/>
            <person name="Brandl J."/>
            <person name="Frisvad J.C."/>
            <person name="Nielsen K.F."/>
            <person name="Lyhne E.K."/>
            <person name="Kogle M.E."/>
            <person name="Kuo A."/>
            <person name="Riley R."/>
            <person name="Clum A."/>
            <person name="Nolan M."/>
            <person name="Lipzen A."/>
            <person name="Salamov A."/>
            <person name="Henrissat B."/>
            <person name="Wiebenga A."/>
            <person name="De Vries R.P."/>
            <person name="Grigoriev I.V."/>
            <person name="Mortensen U.H."/>
            <person name="Andersen M.R."/>
            <person name="Baker S.E."/>
        </authorList>
    </citation>
    <scope>NUCLEOTIDE SEQUENCE [LARGE SCALE GENOMIC DNA]</scope>
    <source>
        <strain evidence="2 3">CBS 117.55</strain>
    </source>
</reference>
<evidence type="ECO:0000256" key="1">
    <source>
        <dbReference type="SAM" id="MobiDB-lite"/>
    </source>
</evidence>